<dbReference type="SUPFAM" id="SSF50677">
    <property type="entry name" value="ValRS/IleRS/LeuRS editing domain"/>
    <property type="match status" value="1"/>
</dbReference>
<feature type="domain" description="Aminoacyl-tRNA synthetase class Ia" evidence="14">
    <location>
        <begin position="68"/>
        <end position="141"/>
    </location>
</feature>
<dbReference type="InterPro" id="IPR055416">
    <property type="entry name" value="RBD_LARS1"/>
</dbReference>
<name>A0AAV9I7K3_9RHOD</name>
<keyword evidence="9 12" id="KW-0648">Protein biosynthesis</keyword>
<keyword evidence="6 12" id="KW-0547">Nucleotide-binding</keyword>
<dbReference type="PANTHER" id="PTHR45794">
    <property type="entry name" value="LEUCYL-TRNA SYNTHETASE"/>
    <property type="match status" value="1"/>
</dbReference>
<organism evidence="18 19">
    <name type="scientific">Galdieria yellowstonensis</name>
    <dbReference type="NCBI Taxonomy" id="3028027"/>
    <lineage>
        <taxon>Eukaryota</taxon>
        <taxon>Rhodophyta</taxon>
        <taxon>Bangiophyceae</taxon>
        <taxon>Galdieriales</taxon>
        <taxon>Galdieriaceae</taxon>
        <taxon>Galdieria</taxon>
    </lineage>
</organism>
<dbReference type="AlphaFoldDB" id="A0AAV9I7K3"/>
<dbReference type="InterPro" id="IPR001412">
    <property type="entry name" value="aa-tRNA-synth_I_CS"/>
</dbReference>
<dbReference type="GO" id="GO:0005524">
    <property type="term" value="F:ATP binding"/>
    <property type="evidence" value="ECO:0007669"/>
    <property type="project" value="UniProtKB-KW"/>
</dbReference>
<evidence type="ECO:0000256" key="6">
    <source>
        <dbReference type="ARBA" id="ARBA00022741"/>
    </source>
</evidence>
<comment type="similarity">
    <text evidence="2 12">Belongs to the class-I aminoacyl-tRNA synthetase family.</text>
</comment>
<dbReference type="Gene3D" id="3.40.50.620">
    <property type="entry name" value="HUPs"/>
    <property type="match status" value="1"/>
</dbReference>
<dbReference type="Proteomes" id="UP001300502">
    <property type="component" value="Unassembled WGS sequence"/>
</dbReference>
<dbReference type="Pfam" id="PF01406">
    <property type="entry name" value="tRNA-synt_1e"/>
    <property type="match status" value="1"/>
</dbReference>
<evidence type="ECO:0000256" key="7">
    <source>
        <dbReference type="ARBA" id="ARBA00022833"/>
    </source>
</evidence>
<dbReference type="EMBL" id="JANCYU010000009">
    <property type="protein sequence ID" value="KAK4522957.1"/>
    <property type="molecule type" value="Genomic_DNA"/>
</dbReference>
<dbReference type="InterPro" id="IPR032678">
    <property type="entry name" value="tRNA-synt_1_cat_dom"/>
</dbReference>
<evidence type="ECO:0000256" key="5">
    <source>
        <dbReference type="ARBA" id="ARBA00022723"/>
    </source>
</evidence>
<evidence type="ECO:0000256" key="9">
    <source>
        <dbReference type="ARBA" id="ARBA00022917"/>
    </source>
</evidence>
<feature type="domain" description="Methionyl/Valyl/Leucyl/Isoleucyl-tRNA synthetase anticodon-binding" evidence="16">
    <location>
        <begin position="860"/>
        <end position="986"/>
    </location>
</feature>
<dbReference type="Gene3D" id="3.90.740.10">
    <property type="entry name" value="Valyl/Leucyl/Isoleucyl-tRNA synthetase, editing domain"/>
    <property type="match status" value="1"/>
</dbReference>
<accession>A0AAV9I7K3</accession>
<comment type="cofactor">
    <cofactor evidence="1">
        <name>Zn(2+)</name>
        <dbReference type="ChEBI" id="CHEBI:29105"/>
    </cofactor>
</comment>
<keyword evidence="5" id="KW-0479">Metal-binding</keyword>
<feature type="domain" description="tRNA synthetases class I catalytic" evidence="15">
    <location>
        <begin position="716"/>
        <end position="808"/>
    </location>
</feature>
<evidence type="ECO:0000259" key="16">
    <source>
        <dbReference type="Pfam" id="PF08264"/>
    </source>
</evidence>
<dbReference type="GO" id="GO:0046872">
    <property type="term" value="F:metal ion binding"/>
    <property type="evidence" value="ECO:0007669"/>
    <property type="project" value="UniProtKB-KW"/>
</dbReference>
<dbReference type="InterPro" id="IPR002300">
    <property type="entry name" value="aa-tRNA-synth_Ia"/>
</dbReference>
<keyword evidence="19" id="KW-1185">Reference proteome</keyword>
<dbReference type="InterPro" id="IPR004493">
    <property type="entry name" value="Leu-tRNA-synth_Ia_arc/euk"/>
</dbReference>
<dbReference type="PANTHER" id="PTHR45794:SF1">
    <property type="entry name" value="LEUCINE--TRNA LIGASE, CYTOPLASMIC"/>
    <property type="match status" value="1"/>
</dbReference>
<dbReference type="Pfam" id="PF24810">
    <property type="entry name" value="RBD_LARS1"/>
    <property type="match status" value="1"/>
</dbReference>
<dbReference type="NCBIfam" id="TIGR00395">
    <property type="entry name" value="leuS_arch"/>
    <property type="match status" value="1"/>
</dbReference>
<dbReference type="SUPFAM" id="SSF47323">
    <property type="entry name" value="Anticodon-binding domain of a subclass of class I aminoacyl-tRNA synthetases"/>
    <property type="match status" value="1"/>
</dbReference>
<evidence type="ECO:0000256" key="2">
    <source>
        <dbReference type="ARBA" id="ARBA00005594"/>
    </source>
</evidence>
<reference evidence="18 19" key="1">
    <citation type="submission" date="2022-07" db="EMBL/GenBank/DDBJ databases">
        <title>Genome-wide signatures of adaptation to extreme environments.</title>
        <authorList>
            <person name="Cho C.H."/>
            <person name="Yoon H.S."/>
        </authorList>
    </citation>
    <scope>NUCLEOTIDE SEQUENCE [LARGE SCALE GENOMIC DNA]</scope>
    <source>
        <strain evidence="18 19">108.79 E11</strain>
    </source>
</reference>
<keyword evidence="7" id="KW-0862">Zinc</keyword>
<evidence type="ECO:0000259" key="14">
    <source>
        <dbReference type="Pfam" id="PF00133"/>
    </source>
</evidence>
<dbReference type="GO" id="GO:0004823">
    <property type="term" value="F:leucine-tRNA ligase activity"/>
    <property type="evidence" value="ECO:0007669"/>
    <property type="project" value="UniProtKB-EC"/>
</dbReference>
<evidence type="ECO:0000256" key="13">
    <source>
        <dbReference type="SAM" id="MobiDB-lite"/>
    </source>
</evidence>
<dbReference type="Pfam" id="PF08264">
    <property type="entry name" value="Anticodon_1"/>
    <property type="match status" value="1"/>
</dbReference>
<sequence>MGVKWPLWEFLRLGCRPLPLSSPCRFKQVRRKSADMSTTRRDQLLELQEKVQEKWNRLEVTAIDIPKETEEYERQVANKEESKFLVTFPYPYMNGFLHLGHAFSLSKAEFAARYQHLCGKRSLFPFAFHCTGMPIQACADRLRKEIEAFGCPPLFPEDLQEHCEVTNNAEQQQEKEASVEKADPTKFTSSKSKATSKKAGNIVRQWKILESLGVPSELVPKFADPLYWLQYFPPYGIRDLKRLGVFVDWRRSFITTEANPFYDSFVRWQFLTLKERGKIKFGKRYTVYSPLDGQACADHDRASGEGAGPLEYIGVKLQVEKEVIESHDSFRALKGKQVFLIAATLRPETIYGVTNCWIASNGIYGVYEVVVSRDNEKTETEYYIMTPRAARNMAYQGYDAGEFGKQKEILQLSGEELIGLPLKCPECPFDRIYVLPMFNVSTQKGTGVVMSVPSDSPDDYRALLDLKEKVGLREKFHLKNEWIFPFEPVPVVDVPTFGDLSAKVACEKFHVRSQNDVDALKKAKDLVYLKGFYEGKLVKGPYAGQLVQEAKNKIKNDLLSQKKAVVYCEPEFPVVSRSGDECVVALVDQWYSDYGDTSWKELAKKCLSRMNTFGTETRRSFEFTFDWLHEWACSRSFGLGTKLPWDPQYVIESLSDSTIYMAYYTISHLLQGEDNLDGRKPNPIGITAEQMTPAVWNFIFLGENMSEEQWKECSIPKWKLELLRREFSYWYPMDLRVSGKDLIGNHLTFCIYNHVAIFNEENWPRAFRANGHMMINSEKMSKSTGNFLTLQEAIDKYSSDAVRFALADAGDGVEDANFQLKTADDAVLKLTALLSFVREGCDQLESMRAEAPENSSRFEDRVFLSEIRRTVRLCKEKYDEMLYREALKIGFFELQEALGRYRKAVHADKSKSTMNDVNRELFIFYCQIQAFVLCPICPHTSEVIWEWIAKATRHNAQASILQSRWPIVEYEDESILAASRYLEDTLHRMRLQMMPKKSKKANNPPKAPTSASIVVCVDPPYWQRKSVDLLRSVFNSSTNEFEADIPKLIASCEELKDNMKKVMSFVGMIRDKAKEHGARALDLKLPFDEVEVLSQNRAYVMEELSLENLHIVKSSDVLEDTRKEVISAAKESLPSKPTFVFEYKEN</sequence>
<evidence type="ECO:0000256" key="4">
    <source>
        <dbReference type="ARBA" id="ARBA00022598"/>
    </source>
</evidence>
<dbReference type="InterPro" id="IPR013155">
    <property type="entry name" value="M/V/L/I-tRNA-synth_anticd-bd"/>
</dbReference>
<feature type="compositionally biased region" description="Basic and acidic residues" evidence="13">
    <location>
        <begin position="172"/>
        <end position="184"/>
    </location>
</feature>
<evidence type="ECO:0000259" key="15">
    <source>
        <dbReference type="Pfam" id="PF01406"/>
    </source>
</evidence>
<evidence type="ECO:0000256" key="1">
    <source>
        <dbReference type="ARBA" id="ARBA00001947"/>
    </source>
</evidence>
<gene>
    <name evidence="18" type="ORF">GAYE_PCTG32G0847</name>
</gene>
<dbReference type="Pfam" id="PF00133">
    <property type="entry name" value="tRNA-synt_1"/>
    <property type="match status" value="1"/>
</dbReference>
<evidence type="ECO:0000256" key="12">
    <source>
        <dbReference type="RuleBase" id="RU363035"/>
    </source>
</evidence>
<dbReference type="InterPro" id="IPR014729">
    <property type="entry name" value="Rossmann-like_a/b/a_fold"/>
</dbReference>
<evidence type="ECO:0000313" key="18">
    <source>
        <dbReference type="EMBL" id="KAK4522957.1"/>
    </source>
</evidence>
<dbReference type="SUPFAM" id="SSF52374">
    <property type="entry name" value="Nucleotidylyl transferase"/>
    <property type="match status" value="1"/>
</dbReference>
<keyword evidence="4 12" id="KW-0436">Ligase</keyword>
<comment type="caution">
    <text evidence="18">The sequence shown here is derived from an EMBL/GenBank/DDBJ whole genome shotgun (WGS) entry which is preliminary data.</text>
</comment>
<dbReference type="GO" id="GO:0006429">
    <property type="term" value="P:leucyl-tRNA aminoacylation"/>
    <property type="evidence" value="ECO:0007669"/>
    <property type="project" value="InterPro"/>
</dbReference>
<dbReference type="FunFam" id="3.90.740.10:FF:000001">
    <property type="entry name" value="Leucine--tRNA ligase, cytoplasmic"/>
    <property type="match status" value="1"/>
</dbReference>
<evidence type="ECO:0000256" key="11">
    <source>
        <dbReference type="ARBA" id="ARBA00030520"/>
    </source>
</evidence>
<feature type="domain" description="Leucine--tRNA ligase RagD-binding" evidence="17">
    <location>
        <begin position="1020"/>
        <end position="1085"/>
    </location>
</feature>
<feature type="region of interest" description="Disordered" evidence="13">
    <location>
        <begin position="167"/>
        <end position="193"/>
    </location>
</feature>
<dbReference type="PROSITE" id="PS00178">
    <property type="entry name" value="AA_TRNA_LIGASE_I"/>
    <property type="match status" value="1"/>
</dbReference>
<dbReference type="Gene3D" id="1.10.730.10">
    <property type="entry name" value="Isoleucyl-tRNA Synthetase, Domain 1"/>
    <property type="match status" value="1"/>
</dbReference>
<dbReference type="InterPro" id="IPR009008">
    <property type="entry name" value="Val/Leu/Ile-tRNA-synth_edit"/>
</dbReference>
<dbReference type="GO" id="GO:0002161">
    <property type="term" value="F:aminoacyl-tRNA deacylase activity"/>
    <property type="evidence" value="ECO:0007669"/>
    <property type="project" value="InterPro"/>
</dbReference>
<evidence type="ECO:0000256" key="10">
    <source>
        <dbReference type="ARBA" id="ARBA00023146"/>
    </source>
</evidence>
<keyword evidence="10 12" id="KW-0030">Aminoacyl-tRNA synthetase</keyword>
<protein>
    <recommendedName>
        <fullName evidence="3">leucine--tRNA ligase</fullName>
        <ecNumber evidence="3">6.1.1.4</ecNumber>
    </recommendedName>
    <alternativeName>
        <fullName evidence="11">Leucyl-tRNA synthetase</fullName>
    </alternativeName>
</protein>
<evidence type="ECO:0000313" key="19">
    <source>
        <dbReference type="Proteomes" id="UP001300502"/>
    </source>
</evidence>
<dbReference type="InterPro" id="IPR009080">
    <property type="entry name" value="tRNAsynth_Ia_anticodon-bd"/>
</dbReference>
<dbReference type="EC" id="6.1.1.4" evidence="3"/>
<keyword evidence="8 12" id="KW-0067">ATP-binding</keyword>
<evidence type="ECO:0000256" key="3">
    <source>
        <dbReference type="ARBA" id="ARBA00013164"/>
    </source>
</evidence>
<evidence type="ECO:0000259" key="17">
    <source>
        <dbReference type="Pfam" id="PF24810"/>
    </source>
</evidence>
<proteinExistence type="inferred from homology"/>
<evidence type="ECO:0000256" key="8">
    <source>
        <dbReference type="ARBA" id="ARBA00022840"/>
    </source>
</evidence>